<feature type="domain" description="HORMA" evidence="2">
    <location>
        <begin position="1"/>
        <end position="72"/>
    </location>
</feature>
<dbReference type="Gene3D" id="3.30.900.10">
    <property type="entry name" value="HORMA domain"/>
    <property type="match status" value="1"/>
</dbReference>
<dbReference type="InterPro" id="IPR003511">
    <property type="entry name" value="HORMA_dom"/>
</dbReference>
<evidence type="ECO:0000259" key="2">
    <source>
        <dbReference type="PROSITE" id="PS50815"/>
    </source>
</evidence>
<reference evidence="3" key="1">
    <citation type="submission" date="2012-09" db="EMBL/GenBank/DDBJ databases">
        <authorList>
            <person name="Martin A.A."/>
        </authorList>
    </citation>
    <scope>NUCLEOTIDE SEQUENCE</scope>
</reference>
<dbReference type="STRING" id="6313.A0A0K0DLG4"/>
<evidence type="ECO:0000313" key="4">
    <source>
        <dbReference type="WBParaSite" id="ACAC_0001243901-mRNA-1"/>
    </source>
</evidence>
<dbReference type="Pfam" id="PF02301">
    <property type="entry name" value="HORMA"/>
    <property type="match status" value="1"/>
</dbReference>
<sequence>LKSLSRLCSCALNPLPVGASAAMRITYTNRTPKGYQAPGFYRSPEDPVLLRHAHCLKLGLFQTKYHRASVRVRSAFLNCEDITKLSFNEGIELYNLDGADGGAHRSVNSNSVKRMSSGRPLQQNETVEAVDEDVVFIGETRARSSFGIPGWDPSEITRPNFDSSDRRSFAEDYPRRLRRGRHTLTKRPRGQSAHGRFGGPASATPQVVNASTAQSKERDIVSDEKFPGLCFYMFISRYGFFLLRLVGHNQPGKLVSAQAVNCFYVIFVLTITVQYRGCVIRQSLEKGFFVRHPNSC</sequence>
<keyword evidence="3" id="KW-1185">Reference proteome</keyword>
<evidence type="ECO:0000256" key="1">
    <source>
        <dbReference type="SAM" id="MobiDB-lite"/>
    </source>
</evidence>
<dbReference type="WBParaSite" id="ACAC_0001243901-mRNA-1">
    <property type="protein sequence ID" value="ACAC_0001243901-mRNA-1"/>
    <property type="gene ID" value="ACAC_0001243901"/>
</dbReference>
<organism evidence="3 4">
    <name type="scientific">Angiostrongylus cantonensis</name>
    <name type="common">Rat lungworm</name>
    <dbReference type="NCBI Taxonomy" id="6313"/>
    <lineage>
        <taxon>Eukaryota</taxon>
        <taxon>Metazoa</taxon>
        <taxon>Ecdysozoa</taxon>
        <taxon>Nematoda</taxon>
        <taxon>Chromadorea</taxon>
        <taxon>Rhabditida</taxon>
        <taxon>Rhabditina</taxon>
        <taxon>Rhabditomorpha</taxon>
        <taxon>Strongyloidea</taxon>
        <taxon>Metastrongylidae</taxon>
        <taxon>Angiostrongylus</taxon>
    </lineage>
</organism>
<protein>
    <submittedName>
        <fullName evidence="4">HORMA domain-containing protein</fullName>
    </submittedName>
</protein>
<evidence type="ECO:0000313" key="3">
    <source>
        <dbReference type="Proteomes" id="UP000035642"/>
    </source>
</evidence>
<reference evidence="4" key="2">
    <citation type="submission" date="2017-02" db="UniProtKB">
        <authorList>
            <consortium name="WormBaseParasite"/>
        </authorList>
    </citation>
    <scope>IDENTIFICATION</scope>
</reference>
<accession>A0A0K0DLG4</accession>
<dbReference type="PROSITE" id="PS50815">
    <property type="entry name" value="HORMA"/>
    <property type="match status" value="1"/>
</dbReference>
<feature type="region of interest" description="Disordered" evidence="1">
    <location>
        <begin position="183"/>
        <end position="206"/>
    </location>
</feature>
<dbReference type="Proteomes" id="UP000035642">
    <property type="component" value="Unassembled WGS sequence"/>
</dbReference>
<dbReference type="InterPro" id="IPR036570">
    <property type="entry name" value="HORMA_dom_sf"/>
</dbReference>
<proteinExistence type="predicted"/>
<name>A0A0K0DLG4_ANGCA</name>
<dbReference type="AlphaFoldDB" id="A0A0K0DLG4"/>